<dbReference type="PANTHER" id="PTHR46372">
    <property type="entry name" value="PROTEIN WVD2-LIKE 3"/>
    <property type="match status" value="1"/>
</dbReference>
<evidence type="ECO:0000313" key="10">
    <source>
        <dbReference type="Proteomes" id="UP000594263"/>
    </source>
</evidence>
<dbReference type="PANTHER" id="PTHR46372:SF6">
    <property type="entry name" value="PROTEIN WVD2-LIKE 1"/>
    <property type="match status" value="1"/>
</dbReference>
<dbReference type="GO" id="GO:0005874">
    <property type="term" value="C:microtubule"/>
    <property type="evidence" value="ECO:0007669"/>
    <property type="project" value="UniProtKB-KW"/>
</dbReference>
<evidence type="ECO:0000256" key="7">
    <source>
        <dbReference type="SAM" id="MobiDB-lite"/>
    </source>
</evidence>
<feature type="region of interest" description="Disordered" evidence="7">
    <location>
        <begin position="247"/>
        <end position="375"/>
    </location>
</feature>
<dbReference type="EnsemblPlants" id="Kaladp0094s0035.1.v1.1">
    <property type="protein sequence ID" value="Kaladp0094s0035.1.v1.1"/>
    <property type="gene ID" value="Kaladp0094s0035.v1.1"/>
</dbReference>
<evidence type="ECO:0000256" key="6">
    <source>
        <dbReference type="SAM" id="Coils"/>
    </source>
</evidence>
<proteinExistence type="inferred from homology"/>
<sequence length="375" mass="41540">MGRRLIGTKMDKKQISIKSYDTVHVAPRIAEGDNEPTEYDTECTEGNTVGNECYERPDIYNVPDGKIVKVGVQVSGEHHETGCSAPHSPGVAKTSYTVPKPFMLATEKRACVTHVAGTDTEVTAVNFSPKAFGVHSPNSVKSLQMNSPKLSRKLLRDEDKKTHDDDDCWSLTSSAAGSVLTNKSRTTAASAPIFKCTERAEKRKDFYSKLEEKHRALEEERKQYEARIKEEQEAALKQLRKNMTYKANPVPDFYRQGPPPKPELKKLPVTRPKSPKLNSSRRKSCSDVVASSVEEKAKVPARAVRNSVGSFKQDSPRMITPSSGTRKIQRHGCTSVSVKGSSTSNSKEHFKQEKEAPNSAPSKMDEQTSSDIIVE</sequence>
<organism evidence="9 10">
    <name type="scientific">Kalanchoe fedtschenkoi</name>
    <name type="common">Lavender scallops</name>
    <name type="synonym">South American air plant</name>
    <dbReference type="NCBI Taxonomy" id="63787"/>
    <lineage>
        <taxon>Eukaryota</taxon>
        <taxon>Viridiplantae</taxon>
        <taxon>Streptophyta</taxon>
        <taxon>Embryophyta</taxon>
        <taxon>Tracheophyta</taxon>
        <taxon>Spermatophyta</taxon>
        <taxon>Magnoliopsida</taxon>
        <taxon>eudicotyledons</taxon>
        <taxon>Gunneridae</taxon>
        <taxon>Pentapetalae</taxon>
        <taxon>Saxifragales</taxon>
        <taxon>Crassulaceae</taxon>
        <taxon>Kalanchoe</taxon>
    </lineage>
</organism>
<keyword evidence="5" id="KW-0206">Cytoskeleton</keyword>
<evidence type="ECO:0000256" key="1">
    <source>
        <dbReference type="ARBA" id="ARBA00004245"/>
    </source>
</evidence>
<dbReference type="InterPro" id="IPR044806">
    <property type="entry name" value="WVD2/WDL1-4"/>
</dbReference>
<evidence type="ECO:0000256" key="4">
    <source>
        <dbReference type="ARBA" id="ARBA00022701"/>
    </source>
</evidence>
<dbReference type="GO" id="GO:0000226">
    <property type="term" value="P:microtubule cytoskeleton organization"/>
    <property type="evidence" value="ECO:0007669"/>
    <property type="project" value="InterPro"/>
</dbReference>
<keyword evidence="3" id="KW-0963">Cytoplasm</keyword>
<feature type="compositionally biased region" description="Low complexity" evidence="7">
    <location>
        <begin position="334"/>
        <end position="345"/>
    </location>
</feature>
<evidence type="ECO:0000256" key="2">
    <source>
        <dbReference type="ARBA" id="ARBA00005885"/>
    </source>
</evidence>
<reference evidence="9" key="1">
    <citation type="submission" date="2021-01" db="UniProtKB">
        <authorList>
            <consortium name="EnsemblPlants"/>
        </authorList>
    </citation>
    <scope>IDENTIFICATION</scope>
</reference>
<keyword evidence="10" id="KW-1185">Reference proteome</keyword>
<comment type="subcellular location">
    <subcellularLocation>
        <location evidence="1">Cytoplasm</location>
        <location evidence="1">Cytoskeleton</location>
    </subcellularLocation>
</comment>
<dbReference type="Proteomes" id="UP000594263">
    <property type="component" value="Unplaced"/>
</dbReference>
<evidence type="ECO:0000313" key="9">
    <source>
        <dbReference type="EnsemblPlants" id="Kaladp0094s0035.1.v1.1"/>
    </source>
</evidence>
<dbReference type="AlphaFoldDB" id="A0A7N1A3U2"/>
<accession>A0A7N1A3U2</accession>
<evidence type="ECO:0000256" key="3">
    <source>
        <dbReference type="ARBA" id="ARBA00022490"/>
    </source>
</evidence>
<dbReference type="Pfam" id="PF06886">
    <property type="entry name" value="TPX2"/>
    <property type="match status" value="1"/>
</dbReference>
<keyword evidence="4" id="KW-0493">Microtubule</keyword>
<dbReference type="Gramene" id="Kaladp0094s0035.1.v1.1">
    <property type="protein sequence ID" value="Kaladp0094s0035.1.v1.1"/>
    <property type="gene ID" value="Kaladp0094s0035.v1.1"/>
</dbReference>
<evidence type="ECO:0000259" key="8">
    <source>
        <dbReference type="Pfam" id="PF06886"/>
    </source>
</evidence>
<name>A0A7N1A3U2_KALFE</name>
<comment type="similarity">
    <text evidence="2">Belongs to the TPX2 family.</text>
</comment>
<evidence type="ECO:0000256" key="5">
    <source>
        <dbReference type="ARBA" id="ARBA00023212"/>
    </source>
</evidence>
<keyword evidence="6" id="KW-0175">Coiled coil</keyword>
<feature type="compositionally biased region" description="Basic and acidic residues" evidence="7">
    <location>
        <begin position="346"/>
        <end position="356"/>
    </location>
</feature>
<feature type="domain" description="TPX2 C-terminal" evidence="8">
    <location>
        <begin position="194"/>
        <end position="262"/>
    </location>
</feature>
<dbReference type="GO" id="GO:0008017">
    <property type="term" value="F:microtubule binding"/>
    <property type="evidence" value="ECO:0007669"/>
    <property type="project" value="InterPro"/>
</dbReference>
<feature type="coiled-coil region" evidence="6">
    <location>
        <begin position="200"/>
        <end position="241"/>
    </location>
</feature>
<protein>
    <recommendedName>
        <fullName evidence="8">TPX2 C-terminal domain-containing protein</fullName>
    </recommendedName>
</protein>
<dbReference type="InterPro" id="IPR027329">
    <property type="entry name" value="TPX2_C"/>
</dbReference>